<evidence type="ECO:0000313" key="1">
    <source>
        <dbReference type="EMBL" id="HGI87572.1"/>
    </source>
</evidence>
<organism evidence="1">
    <name type="scientific">Ignisphaera aggregans</name>
    <dbReference type="NCBI Taxonomy" id="334771"/>
    <lineage>
        <taxon>Archaea</taxon>
        <taxon>Thermoproteota</taxon>
        <taxon>Thermoprotei</taxon>
        <taxon>Desulfurococcales</taxon>
        <taxon>Desulfurococcaceae</taxon>
        <taxon>Ignisphaera</taxon>
    </lineage>
</organism>
<name>A0A7C4BDM4_9CREN</name>
<accession>A0A7C4BDM4</accession>
<dbReference type="AlphaFoldDB" id="A0A7C4BDM4"/>
<proteinExistence type="predicted"/>
<protein>
    <submittedName>
        <fullName evidence="1">Uncharacterized protein</fullName>
    </submittedName>
</protein>
<sequence length="89" mass="10042">MLKARVSLCKVEAPDIQTYRHFLTHIALCSEAGEISSNEIPTEFAKALSRGLEVVILCTDVESLGEVISKYCRDVERDLFYIRLSPHSK</sequence>
<gene>
    <name evidence="1" type="ORF">ENV14_04170</name>
</gene>
<reference evidence="1" key="1">
    <citation type="journal article" date="2020" name="mSystems">
        <title>Genome- and Community-Level Interaction Insights into Carbon Utilization and Element Cycling Functions of Hydrothermarchaeota in Hydrothermal Sediment.</title>
        <authorList>
            <person name="Zhou Z."/>
            <person name="Liu Y."/>
            <person name="Xu W."/>
            <person name="Pan J."/>
            <person name="Luo Z.H."/>
            <person name="Li M."/>
        </authorList>
    </citation>
    <scope>NUCLEOTIDE SEQUENCE [LARGE SCALE GENOMIC DNA]</scope>
    <source>
        <strain evidence="1">SpSt-732</strain>
    </source>
</reference>
<dbReference type="EMBL" id="DTFF01000039">
    <property type="protein sequence ID" value="HGI87572.1"/>
    <property type="molecule type" value="Genomic_DNA"/>
</dbReference>
<comment type="caution">
    <text evidence="1">The sequence shown here is derived from an EMBL/GenBank/DDBJ whole genome shotgun (WGS) entry which is preliminary data.</text>
</comment>